<feature type="signal peptide" evidence="1">
    <location>
        <begin position="1"/>
        <end position="26"/>
    </location>
</feature>
<accession>A0A6I4T470</accession>
<organism evidence="2 3">
    <name type="scientific">Altericroceibacterium endophyticum</name>
    <dbReference type="NCBI Taxonomy" id="1808508"/>
    <lineage>
        <taxon>Bacteria</taxon>
        <taxon>Pseudomonadati</taxon>
        <taxon>Pseudomonadota</taxon>
        <taxon>Alphaproteobacteria</taxon>
        <taxon>Sphingomonadales</taxon>
        <taxon>Erythrobacteraceae</taxon>
        <taxon>Altericroceibacterium</taxon>
    </lineage>
</organism>
<feature type="chain" id="PRO_5026111241" description="Invasion associated locus B family protein" evidence="1">
    <location>
        <begin position="27"/>
        <end position="169"/>
    </location>
</feature>
<dbReference type="Proteomes" id="UP000438476">
    <property type="component" value="Unassembled WGS sequence"/>
</dbReference>
<dbReference type="Pfam" id="PF06776">
    <property type="entry name" value="IalB"/>
    <property type="match status" value="1"/>
</dbReference>
<comment type="caution">
    <text evidence="2">The sequence shown here is derived from an EMBL/GenBank/DDBJ whole genome shotgun (WGS) entry which is preliminary data.</text>
</comment>
<evidence type="ECO:0008006" key="4">
    <source>
        <dbReference type="Google" id="ProtNLM"/>
    </source>
</evidence>
<proteinExistence type="predicted"/>
<sequence>MRLTSKAMLVAGATLTALMANAPASATNAESLGIYENWGAFRSSEPLNCYAIAKASNSNASKQAYVSISVWPGRNIRDQIHFRLSRKRSASSSIRLRIDGTRFALIGRSRDAWSKNAATDRNIAKAMRSASRMTISATDTSGKRFHDRYDLSGIASAMDAAHLGCISAD</sequence>
<evidence type="ECO:0000313" key="2">
    <source>
        <dbReference type="EMBL" id="MXO64355.1"/>
    </source>
</evidence>
<evidence type="ECO:0000313" key="3">
    <source>
        <dbReference type="Proteomes" id="UP000438476"/>
    </source>
</evidence>
<dbReference type="RefSeq" id="WP_160734795.1">
    <property type="nucleotide sequence ID" value="NZ_WTYT01000001.1"/>
</dbReference>
<dbReference type="OrthoDB" id="7426653at2"/>
<protein>
    <recommendedName>
        <fullName evidence="4">Invasion associated locus B family protein</fullName>
    </recommendedName>
</protein>
<gene>
    <name evidence="2" type="ORF">GRI91_01100</name>
</gene>
<keyword evidence="1" id="KW-0732">Signal</keyword>
<keyword evidence="3" id="KW-1185">Reference proteome</keyword>
<dbReference type="EMBL" id="WTYT01000001">
    <property type="protein sequence ID" value="MXO64355.1"/>
    <property type="molecule type" value="Genomic_DNA"/>
</dbReference>
<dbReference type="AlphaFoldDB" id="A0A6I4T470"/>
<reference evidence="2 3" key="1">
    <citation type="submission" date="2019-12" db="EMBL/GenBank/DDBJ databases">
        <title>Genomic-based taxomic classification of the family Erythrobacteraceae.</title>
        <authorList>
            <person name="Xu L."/>
        </authorList>
    </citation>
    <scope>NUCLEOTIDE SEQUENCE [LARGE SCALE GENOMIC DNA]</scope>
    <source>
        <strain evidence="2 3">LMG 29518</strain>
    </source>
</reference>
<name>A0A6I4T470_9SPHN</name>
<dbReference type="InterPro" id="IPR010642">
    <property type="entry name" value="Invasion_prot_B"/>
</dbReference>
<evidence type="ECO:0000256" key="1">
    <source>
        <dbReference type="SAM" id="SignalP"/>
    </source>
</evidence>